<reference evidence="2 3" key="1">
    <citation type="submission" date="2018-12" db="EMBL/GenBank/DDBJ databases">
        <authorList>
            <consortium name="Pathogen Informatics"/>
        </authorList>
    </citation>
    <scope>NUCLEOTIDE SEQUENCE [LARGE SCALE GENOMIC DNA]</scope>
    <source>
        <strain evidence="2 3">NCTC11075</strain>
    </source>
</reference>
<evidence type="ECO:0000313" key="3">
    <source>
        <dbReference type="Proteomes" id="UP000270272"/>
    </source>
</evidence>
<accession>A0A3S4I3B0</accession>
<evidence type="ECO:0000313" key="2">
    <source>
        <dbReference type="EMBL" id="VEB84841.1"/>
    </source>
</evidence>
<sequence length="82" mass="9591">MDRIVVVFFHYMIGGLILAVCYMYENDNFFICFYGYLPRENRRTPESHGWISVYSFGIHVKAVQCIVIKLQLYPGKSTGIFN</sequence>
<dbReference type="AlphaFoldDB" id="A0A3S4I3B0"/>
<feature type="transmembrane region" description="Helical" evidence="1">
    <location>
        <begin position="6"/>
        <end position="24"/>
    </location>
</feature>
<name>A0A3S4I3B0_CITKO</name>
<keyword evidence="1" id="KW-0812">Transmembrane</keyword>
<dbReference type="EMBL" id="LR134204">
    <property type="protein sequence ID" value="VEB84841.1"/>
    <property type="molecule type" value="Genomic_DNA"/>
</dbReference>
<keyword evidence="1" id="KW-1133">Transmembrane helix</keyword>
<organism evidence="2 3">
    <name type="scientific">Citrobacter koseri</name>
    <name type="common">Citrobacter diversus</name>
    <dbReference type="NCBI Taxonomy" id="545"/>
    <lineage>
        <taxon>Bacteria</taxon>
        <taxon>Pseudomonadati</taxon>
        <taxon>Pseudomonadota</taxon>
        <taxon>Gammaproteobacteria</taxon>
        <taxon>Enterobacterales</taxon>
        <taxon>Enterobacteriaceae</taxon>
        <taxon>Citrobacter</taxon>
    </lineage>
</organism>
<dbReference type="Proteomes" id="UP000270272">
    <property type="component" value="Chromosome"/>
</dbReference>
<gene>
    <name evidence="2" type="ORF">NCTC11075_00568</name>
</gene>
<proteinExistence type="predicted"/>
<keyword evidence="1" id="KW-0472">Membrane</keyword>
<evidence type="ECO:0000256" key="1">
    <source>
        <dbReference type="SAM" id="Phobius"/>
    </source>
</evidence>
<protein>
    <submittedName>
        <fullName evidence="2">Uncharacterized protein</fullName>
    </submittedName>
</protein>